<name>A0A1H9SVZ3_9PSEU</name>
<dbReference type="EMBL" id="FOFR01000017">
    <property type="protein sequence ID" value="SER89075.1"/>
    <property type="molecule type" value="Genomic_DNA"/>
</dbReference>
<dbReference type="PROSITE" id="PS51318">
    <property type="entry name" value="TAT"/>
    <property type="match status" value="1"/>
</dbReference>
<keyword evidence="3" id="KW-1185">Reference proteome</keyword>
<evidence type="ECO:0000256" key="1">
    <source>
        <dbReference type="SAM" id="SignalP"/>
    </source>
</evidence>
<proteinExistence type="predicted"/>
<dbReference type="Gene3D" id="2.40.70.10">
    <property type="entry name" value="Acid Proteases"/>
    <property type="match status" value="1"/>
</dbReference>
<protein>
    <submittedName>
        <fullName evidence="2">Tetratricopeptide repeat-containing protein</fullName>
    </submittedName>
</protein>
<dbReference type="InterPro" id="IPR011990">
    <property type="entry name" value="TPR-like_helical_dom_sf"/>
</dbReference>
<dbReference type="Pfam" id="PF13432">
    <property type="entry name" value="TPR_16"/>
    <property type="match status" value="1"/>
</dbReference>
<dbReference type="InterPro" id="IPR021109">
    <property type="entry name" value="Peptidase_aspartic_dom_sf"/>
</dbReference>
<dbReference type="Pfam" id="PF13650">
    <property type="entry name" value="Asp_protease_2"/>
    <property type="match status" value="1"/>
</dbReference>
<keyword evidence="1" id="KW-0732">Signal</keyword>
<feature type="signal peptide" evidence="1">
    <location>
        <begin position="1"/>
        <end position="19"/>
    </location>
</feature>
<sequence>MNRRSALRAAAVLAGTAAAAPLLREPAAAQAGAGGDADALFKAGRFEQAGRAYEEILRADPANLHAARRRGQVALLGNKFPDAEKYLKMALRLAPDDRDAHRFLGDCYLRQDELALSVPHWRAIGDETRATWFEAVSGEPYRIHGDTARLPWRQMDPMPLVEVSVNNGPPKRFTFYTGAPWLSLSKSVAAEAGLAPVAKQNIEFLNGRVWQYFGVLDSLALGGMELRNIPVSWSEWESGEEVETEHDGMIGMWVFYHLLSTFDYAGRSLVLRRNTPDAVAEVRAAAARVGARPLPMWLAREHGLHSQGSIAGAIGSGTAVVGVLFGGHSEVAGVVNGEAARRLRIRLDHDRPVETFSGSHPVVTYPCYPEELRLGDATANGVYCYTNPNSPLAPNGFDVPAAFFHSFHKPGNVTLDFTTMTLFTARGPAG</sequence>
<dbReference type="InterPro" id="IPR006311">
    <property type="entry name" value="TAT_signal"/>
</dbReference>
<dbReference type="AlphaFoldDB" id="A0A1H9SVZ3"/>
<feature type="chain" id="PRO_5039212883" evidence="1">
    <location>
        <begin position="20"/>
        <end position="430"/>
    </location>
</feature>
<dbReference type="InterPro" id="IPR034122">
    <property type="entry name" value="Retropepsin-like_bacterial"/>
</dbReference>
<accession>A0A1H9SVZ3</accession>
<organism evidence="2 3">
    <name type="scientific">Lentzea xinjiangensis</name>
    <dbReference type="NCBI Taxonomy" id="402600"/>
    <lineage>
        <taxon>Bacteria</taxon>
        <taxon>Bacillati</taxon>
        <taxon>Actinomycetota</taxon>
        <taxon>Actinomycetes</taxon>
        <taxon>Pseudonocardiales</taxon>
        <taxon>Pseudonocardiaceae</taxon>
        <taxon>Lentzea</taxon>
    </lineage>
</organism>
<gene>
    <name evidence="2" type="ORF">SAMN05216188_11716</name>
</gene>
<evidence type="ECO:0000313" key="3">
    <source>
        <dbReference type="Proteomes" id="UP000199352"/>
    </source>
</evidence>
<dbReference type="Gene3D" id="1.25.40.10">
    <property type="entry name" value="Tetratricopeptide repeat domain"/>
    <property type="match status" value="1"/>
</dbReference>
<dbReference type="CDD" id="cd05483">
    <property type="entry name" value="retropepsin_like_bacteria"/>
    <property type="match status" value="1"/>
</dbReference>
<dbReference type="SUPFAM" id="SSF48452">
    <property type="entry name" value="TPR-like"/>
    <property type="match status" value="1"/>
</dbReference>
<evidence type="ECO:0000313" key="2">
    <source>
        <dbReference type="EMBL" id="SER89075.1"/>
    </source>
</evidence>
<dbReference type="STRING" id="402600.SAMN05216188_11716"/>
<dbReference type="Proteomes" id="UP000199352">
    <property type="component" value="Unassembled WGS sequence"/>
</dbReference>
<reference evidence="3" key="1">
    <citation type="submission" date="2016-10" db="EMBL/GenBank/DDBJ databases">
        <authorList>
            <person name="Varghese N."/>
            <person name="Submissions S."/>
        </authorList>
    </citation>
    <scope>NUCLEOTIDE SEQUENCE [LARGE SCALE GENOMIC DNA]</scope>
    <source>
        <strain evidence="3">CGMCC 4.3525</strain>
    </source>
</reference>